<dbReference type="EMBL" id="VCKX01000020">
    <property type="protein sequence ID" value="TMR36938.1"/>
    <property type="molecule type" value="Genomic_DNA"/>
</dbReference>
<keyword evidence="2" id="KW-1185">Reference proteome</keyword>
<comment type="caution">
    <text evidence="1">The sequence shown here is derived from an EMBL/GenBank/DDBJ whole genome shotgun (WGS) entry which is preliminary data.</text>
</comment>
<dbReference type="OrthoDB" id="4503530at2"/>
<accession>A0A5S4GVF4</accession>
<evidence type="ECO:0000313" key="2">
    <source>
        <dbReference type="Proteomes" id="UP000306628"/>
    </source>
</evidence>
<sequence length="408" mass="44114">MKGYTGWRLVAPSTTKSQEASTDDTKLRTVPRKGYRDISDGIADPAPLVERASPVPLRYGGTPVIPACALLTLAELKNHGLLLIPNPLGAAYHRSVFDGQGRGDVDKGSQLFFPVTPPNSCRYLIEPKGHVEIEVFQEAYTTPSAMVYEFKRYRTRPAIADVSVRQGNTYGMDEATVYLRYGLRLGKTAARLTMMLPRGADASRLEQAVLTTVARNLRRVSLSPTGTPAVIYDSPLLTSEPASPCAALRAEDFHTHFGQPPAPFVEEIFGSAVGRTDFSSGGTGIADPMEYAYTYTECKRFSGEDAVDRHTLTMAITSYTADAAADHAMAIGRRAEAGKPLKAALAANAYCVTRKYARPAGALVIRQGRFVAIFSMTDPELPAASVNAGEQCESMRDLAKRVAGRLKG</sequence>
<reference evidence="1 2" key="1">
    <citation type="submission" date="2019-05" db="EMBL/GenBank/DDBJ databases">
        <title>Draft genome sequence of Nonomuraea zeae DSM 100528.</title>
        <authorList>
            <person name="Saricaoglu S."/>
            <person name="Isik K."/>
        </authorList>
    </citation>
    <scope>NUCLEOTIDE SEQUENCE [LARGE SCALE GENOMIC DNA]</scope>
    <source>
        <strain evidence="1 2">DSM 100528</strain>
    </source>
</reference>
<dbReference type="Proteomes" id="UP000306628">
    <property type="component" value="Unassembled WGS sequence"/>
</dbReference>
<proteinExistence type="predicted"/>
<protein>
    <submittedName>
        <fullName evidence="1">Uncharacterized protein</fullName>
    </submittedName>
</protein>
<name>A0A5S4GVF4_9ACTN</name>
<evidence type="ECO:0000313" key="1">
    <source>
        <dbReference type="EMBL" id="TMR36938.1"/>
    </source>
</evidence>
<dbReference type="RefSeq" id="WP_138689218.1">
    <property type="nucleotide sequence ID" value="NZ_JBHSAZ010000044.1"/>
</dbReference>
<gene>
    <name evidence="1" type="ORF">ETD85_09300</name>
</gene>
<dbReference type="AlphaFoldDB" id="A0A5S4GVF4"/>
<organism evidence="1 2">
    <name type="scientific">Nonomuraea zeae</name>
    <dbReference type="NCBI Taxonomy" id="1642303"/>
    <lineage>
        <taxon>Bacteria</taxon>
        <taxon>Bacillati</taxon>
        <taxon>Actinomycetota</taxon>
        <taxon>Actinomycetes</taxon>
        <taxon>Streptosporangiales</taxon>
        <taxon>Streptosporangiaceae</taxon>
        <taxon>Nonomuraea</taxon>
    </lineage>
</organism>